<dbReference type="PROSITE" id="PS50249">
    <property type="entry name" value="MPN"/>
    <property type="match status" value="1"/>
</dbReference>
<dbReference type="PANTHER" id="PTHR30471">
    <property type="entry name" value="DNA REPAIR PROTEIN RADC"/>
    <property type="match status" value="1"/>
</dbReference>
<dbReference type="Proteomes" id="UP000619041">
    <property type="component" value="Unassembled WGS sequence"/>
</dbReference>
<proteinExistence type="predicted"/>
<reference evidence="8" key="1">
    <citation type="journal article" date="2019" name="Int. J. Syst. Evol. Microbiol.">
        <title>The Global Catalogue of Microorganisms (GCM) 10K type strain sequencing project: providing services to taxonomists for standard genome sequencing and annotation.</title>
        <authorList>
            <consortium name="The Broad Institute Genomics Platform"/>
            <consortium name="The Broad Institute Genome Sequencing Center for Infectious Disease"/>
            <person name="Wu L."/>
            <person name="Ma J."/>
        </authorList>
    </citation>
    <scope>NUCLEOTIDE SEQUENCE [LARGE SCALE GENOMIC DNA]</scope>
    <source>
        <strain evidence="8">CGMCC 1.15959</strain>
    </source>
</reference>
<evidence type="ECO:0000259" key="6">
    <source>
        <dbReference type="PROSITE" id="PS50249"/>
    </source>
</evidence>
<organism evidence="7 8">
    <name type="scientific">Tsuneonella deserti</name>
    <dbReference type="NCBI Taxonomy" id="2035528"/>
    <lineage>
        <taxon>Bacteria</taxon>
        <taxon>Pseudomonadati</taxon>
        <taxon>Pseudomonadota</taxon>
        <taxon>Alphaproteobacteria</taxon>
        <taxon>Sphingomonadales</taxon>
        <taxon>Erythrobacteraceae</taxon>
        <taxon>Tsuneonella</taxon>
    </lineage>
</organism>
<gene>
    <name evidence="7" type="ORF">GCM10011515_19230</name>
</gene>
<evidence type="ECO:0000256" key="1">
    <source>
        <dbReference type="ARBA" id="ARBA00022670"/>
    </source>
</evidence>
<evidence type="ECO:0000256" key="4">
    <source>
        <dbReference type="ARBA" id="ARBA00022833"/>
    </source>
</evidence>
<keyword evidence="4" id="KW-0862">Zinc</keyword>
<evidence type="ECO:0000256" key="5">
    <source>
        <dbReference type="ARBA" id="ARBA00023049"/>
    </source>
</evidence>
<keyword evidence="5" id="KW-0482">Metalloprotease</keyword>
<evidence type="ECO:0000313" key="8">
    <source>
        <dbReference type="Proteomes" id="UP000619041"/>
    </source>
</evidence>
<keyword evidence="8" id="KW-1185">Reference proteome</keyword>
<accession>A0ABQ1SB52</accession>
<dbReference type="InterPro" id="IPR025657">
    <property type="entry name" value="RadC_JAB"/>
</dbReference>
<protein>
    <recommendedName>
        <fullName evidence="6">MPN domain-containing protein</fullName>
    </recommendedName>
</protein>
<keyword evidence="3" id="KW-0378">Hydrolase</keyword>
<keyword evidence="1" id="KW-0645">Protease</keyword>
<dbReference type="PROSITE" id="PS01302">
    <property type="entry name" value="UPF0758"/>
    <property type="match status" value="1"/>
</dbReference>
<dbReference type="InterPro" id="IPR020891">
    <property type="entry name" value="UPF0758_CS"/>
</dbReference>
<evidence type="ECO:0000256" key="3">
    <source>
        <dbReference type="ARBA" id="ARBA00022801"/>
    </source>
</evidence>
<dbReference type="Gene3D" id="3.40.140.10">
    <property type="entry name" value="Cytidine Deaminase, domain 2"/>
    <property type="match status" value="1"/>
</dbReference>
<feature type="domain" description="MPN" evidence="6">
    <location>
        <begin position="72"/>
        <end position="194"/>
    </location>
</feature>
<evidence type="ECO:0000256" key="2">
    <source>
        <dbReference type="ARBA" id="ARBA00022723"/>
    </source>
</evidence>
<dbReference type="EMBL" id="BMKL01000001">
    <property type="protein sequence ID" value="GGD99555.1"/>
    <property type="molecule type" value="Genomic_DNA"/>
</dbReference>
<name>A0ABQ1SB52_9SPHN</name>
<dbReference type="InterPro" id="IPR037518">
    <property type="entry name" value="MPN"/>
</dbReference>
<evidence type="ECO:0000313" key="7">
    <source>
        <dbReference type="EMBL" id="GGD99555.1"/>
    </source>
</evidence>
<keyword evidence="2" id="KW-0479">Metal-binding</keyword>
<dbReference type="InterPro" id="IPR001405">
    <property type="entry name" value="UPF0758"/>
</dbReference>
<dbReference type="Pfam" id="PF04002">
    <property type="entry name" value="RadC"/>
    <property type="match status" value="1"/>
</dbReference>
<dbReference type="RefSeq" id="WP_188644932.1">
    <property type="nucleotide sequence ID" value="NZ_BMKL01000001.1"/>
</dbReference>
<comment type="caution">
    <text evidence="7">The sequence shown here is derived from an EMBL/GenBank/DDBJ whole genome shotgun (WGS) entry which is preliminary data.</text>
</comment>
<dbReference type="PANTHER" id="PTHR30471:SF3">
    <property type="entry name" value="UPF0758 PROTEIN YEES-RELATED"/>
    <property type="match status" value="1"/>
</dbReference>
<sequence length="194" mass="20962">MARFLAPYAGEAAEGLAERLIARFGSLTRMLDAPVIDLRAAMTGYEAAADGLHAAREMVRAALAEGLPDAIVDSSDPAIHRFLQDRIGGAHEERLHAIFADAQSGYLADETMVSGTARRMIARARPLMERAMSLGAAGILLAHNHPSGWCRPSEEDVAATRWLAGIAEALELTLIDHLIVTRRQVFSMRLAGCF</sequence>